<dbReference type="Proteomes" id="UP000029385">
    <property type="component" value="Unassembled WGS sequence"/>
</dbReference>
<sequence length="280" mass="29938">MSETHLIHAFARDGAGGNPAGVVLDADDLDAAARQALAARLGVPETAFVSRSQTATRRVEFYTPTRQIAHCGHATVAAFGLLHRRGDLPEGDYVKESIDGPRTVRIRDGQVFLRLPSPTVAGERFSAEALAALLGLTPDRIDAEDAAIVDLGNRFLHIAVRDAAALRAIVPDLAAITVLSDQHELIGLYVRTADTDTPAQFARTRMFAPHYGIDEESATGMGAAGLAAWLALRDALPGDRGWIAQGDAMPAPSPSLLEVRVERRGRDIEAIWVGGKIRAE</sequence>
<proteinExistence type="inferred from homology"/>
<dbReference type="Gene3D" id="3.10.310.10">
    <property type="entry name" value="Diaminopimelate Epimerase, Chain A, domain 1"/>
    <property type="match status" value="2"/>
</dbReference>
<dbReference type="NCBIfam" id="TIGR00654">
    <property type="entry name" value="PhzF_family"/>
    <property type="match status" value="1"/>
</dbReference>
<name>A0A091ATP1_9GAMM</name>
<dbReference type="GO" id="GO:0016853">
    <property type="term" value="F:isomerase activity"/>
    <property type="evidence" value="ECO:0007669"/>
    <property type="project" value="UniProtKB-KW"/>
</dbReference>
<protein>
    <recommendedName>
        <fullName evidence="6">Phenazine biosynthesis protein PhzF</fullName>
    </recommendedName>
</protein>
<dbReference type="eggNOG" id="COG0384">
    <property type="taxonomic scope" value="Bacteria"/>
</dbReference>
<evidence type="ECO:0000256" key="1">
    <source>
        <dbReference type="ARBA" id="ARBA00008270"/>
    </source>
</evidence>
<evidence type="ECO:0000313" key="4">
    <source>
        <dbReference type="EMBL" id="KFN42527.1"/>
    </source>
</evidence>
<evidence type="ECO:0000256" key="2">
    <source>
        <dbReference type="ARBA" id="ARBA00023235"/>
    </source>
</evidence>
<dbReference type="PANTHER" id="PTHR13774:SF39">
    <property type="entry name" value="BIOSYNTHESIS PROTEIN, PUTATIVE-RELATED"/>
    <property type="match status" value="1"/>
</dbReference>
<evidence type="ECO:0000313" key="5">
    <source>
        <dbReference type="Proteomes" id="UP000029385"/>
    </source>
</evidence>
<dbReference type="PIRSF" id="PIRSF016184">
    <property type="entry name" value="PhzC_PhzF"/>
    <property type="match status" value="1"/>
</dbReference>
<dbReference type="EMBL" id="AVCI01000009">
    <property type="protein sequence ID" value="KFN42527.1"/>
    <property type="molecule type" value="Genomic_DNA"/>
</dbReference>
<dbReference type="InterPro" id="IPR003719">
    <property type="entry name" value="Phenazine_PhzF-like"/>
</dbReference>
<dbReference type="AlphaFoldDB" id="A0A091ATP1"/>
<dbReference type="GO" id="GO:0005737">
    <property type="term" value="C:cytoplasm"/>
    <property type="evidence" value="ECO:0007669"/>
    <property type="project" value="TreeGrafter"/>
</dbReference>
<evidence type="ECO:0000256" key="3">
    <source>
        <dbReference type="PIRSR" id="PIRSR016184-1"/>
    </source>
</evidence>
<keyword evidence="2" id="KW-0413">Isomerase</keyword>
<dbReference type="SUPFAM" id="SSF54506">
    <property type="entry name" value="Diaminopimelate epimerase-like"/>
    <property type="match status" value="1"/>
</dbReference>
<organism evidence="4 5">
    <name type="scientific">Arenimonas oryziterrae DSM 21050 = YC6267</name>
    <dbReference type="NCBI Taxonomy" id="1121015"/>
    <lineage>
        <taxon>Bacteria</taxon>
        <taxon>Pseudomonadati</taxon>
        <taxon>Pseudomonadota</taxon>
        <taxon>Gammaproteobacteria</taxon>
        <taxon>Lysobacterales</taxon>
        <taxon>Lysobacteraceae</taxon>
        <taxon>Arenimonas</taxon>
    </lineage>
</organism>
<feature type="active site" evidence="3">
    <location>
        <position position="45"/>
    </location>
</feature>
<accession>A0A091ATP1</accession>
<dbReference type="PATRIC" id="fig|1121015.4.peg.2044"/>
<comment type="similarity">
    <text evidence="1">Belongs to the PhzF family.</text>
</comment>
<dbReference type="Pfam" id="PF02567">
    <property type="entry name" value="PhzC-PhzF"/>
    <property type="match status" value="1"/>
</dbReference>
<keyword evidence="5" id="KW-1185">Reference proteome</keyword>
<dbReference type="STRING" id="1121015.GCA_000420545_02617"/>
<reference evidence="4 5" key="1">
    <citation type="submission" date="2013-09" db="EMBL/GenBank/DDBJ databases">
        <title>Genome sequencing of Arenimonas oryziterrae.</title>
        <authorList>
            <person name="Chen F."/>
            <person name="Wang G."/>
        </authorList>
    </citation>
    <scope>NUCLEOTIDE SEQUENCE [LARGE SCALE GENOMIC DNA]</scope>
    <source>
        <strain evidence="4 5">YC6267</strain>
    </source>
</reference>
<dbReference type="PANTHER" id="PTHR13774">
    <property type="entry name" value="PHENAZINE BIOSYNTHESIS PROTEIN"/>
    <property type="match status" value="1"/>
</dbReference>
<dbReference type="RefSeq" id="WP_022970222.1">
    <property type="nucleotide sequence ID" value="NZ_ATVD01000006.1"/>
</dbReference>
<evidence type="ECO:0008006" key="6">
    <source>
        <dbReference type="Google" id="ProtNLM"/>
    </source>
</evidence>
<gene>
    <name evidence="4" type="ORF">N789_12875</name>
</gene>
<comment type="caution">
    <text evidence="4">The sequence shown here is derived from an EMBL/GenBank/DDBJ whole genome shotgun (WGS) entry which is preliminary data.</text>
</comment>